<name>A0ACC2JU12_9PEZI</name>
<organism evidence="1 2">
    <name type="scientific">Lasiodiplodia mahajangana</name>
    <dbReference type="NCBI Taxonomy" id="1108764"/>
    <lineage>
        <taxon>Eukaryota</taxon>
        <taxon>Fungi</taxon>
        <taxon>Dikarya</taxon>
        <taxon>Ascomycota</taxon>
        <taxon>Pezizomycotina</taxon>
        <taxon>Dothideomycetes</taxon>
        <taxon>Dothideomycetes incertae sedis</taxon>
        <taxon>Botryosphaeriales</taxon>
        <taxon>Botryosphaeriaceae</taxon>
        <taxon>Lasiodiplodia</taxon>
    </lineage>
</organism>
<comment type="caution">
    <text evidence="1">The sequence shown here is derived from an EMBL/GenBank/DDBJ whole genome shotgun (WGS) entry which is preliminary data.</text>
</comment>
<keyword evidence="2" id="KW-1185">Reference proteome</keyword>
<sequence>MSQFPGSEEPNETGFTVANNTNKPIHEFMADFPGRSARFANMMRAFTVGNAFDLKYVADSYPWDQHNGGTVVDVGGSQGFVCVELARKLPSMKFVVQDLEPVISDAQDQIPSDVADRISLMAHDFFLPQPVRDADVYFFRWIFHNWSDKYAIKILKNTIPALKPGAKVIINDAILLEPGKMPKAMEARVRSFDVVMSSIQNAKERELAEWIELFRRADERFEFEGVTTPPGSQLSLLVATWKGN</sequence>
<gene>
    <name evidence="1" type="ORF">O1611_g2611</name>
</gene>
<accession>A0ACC2JU12</accession>
<evidence type="ECO:0000313" key="1">
    <source>
        <dbReference type="EMBL" id="KAJ8131015.1"/>
    </source>
</evidence>
<protein>
    <submittedName>
        <fullName evidence="1">Uncharacterized protein</fullName>
    </submittedName>
</protein>
<dbReference type="EMBL" id="JAPUUL010000374">
    <property type="protein sequence ID" value="KAJ8131015.1"/>
    <property type="molecule type" value="Genomic_DNA"/>
</dbReference>
<evidence type="ECO:0000313" key="2">
    <source>
        <dbReference type="Proteomes" id="UP001153332"/>
    </source>
</evidence>
<proteinExistence type="predicted"/>
<dbReference type="Proteomes" id="UP001153332">
    <property type="component" value="Unassembled WGS sequence"/>
</dbReference>
<reference evidence="1" key="1">
    <citation type="submission" date="2022-12" db="EMBL/GenBank/DDBJ databases">
        <title>Genome Sequence of Lasiodiplodia mahajangana.</title>
        <authorList>
            <person name="Buettner E."/>
        </authorList>
    </citation>
    <scope>NUCLEOTIDE SEQUENCE</scope>
    <source>
        <strain evidence="1">VT137</strain>
    </source>
</reference>